<accession>A0A433RX64</accession>
<reference evidence="7 8" key="1">
    <citation type="submission" date="2014-11" db="EMBL/GenBank/DDBJ databases">
        <title>Genome sequence and analysis of novel Kurthia sp.</title>
        <authorList>
            <person name="Lawson J.N."/>
            <person name="Gonzalez J.E."/>
            <person name="Rinauldi L."/>
            <person name="Xuan Z."/>
            <person name="Firman A."/>
            <person name="Shaddox L."/>
            <person name="Trudeau A."/>
            <person name="Shah S."/>
            <person name="Reiman D."/>
        </authorList>
    </citation>
    <scope>NUCLEOTIDE SEQUENCE [LARGE SCALE GENOMIC DNA]</scope>
    <source>
        <strain evidence="7 8">3B1D</strain>
    </source>
</reference>
<dbReference type="InterPro" id="IPR011611">
    <property type="entry name" value="PfkB_dom"/>
</dbReference>
<dbReference type="Pfam" id="PF00294">
    <property type="entry name" value="PfkB"/>
    <property type="match status" value="1"/>
</dbReference>
<keyword evidence="4 7" id="KW-0418">Kinase</keyword>
<keyword evidence="8" id="KW-1185">Reference proteome</keyword>
<sequence>MTQSKKEFVLLYGDAFVDFISNDRTNTTFTKFLGGTTVNVAAGVARIGAPAALITVTGDDEVSDFVRNEITSEGVRLDYAKIVPEKRVTSVDVHLLEGNERMFTNYIDETPDLQVEADSLVEEAFEKASVFSFCSNTMFHPVALETTKKAVDLAVKHDAIIAMDANIRPLRWESPKQCHDTIAEFLSKADVLKLADEELLFLMEAETIEEGIKKLAAYNISLVMVTVGANGTYLVMNGETRHVPSIKIVCVDTTGAGDAFMSGILRQIHLEGMPTTLDQAFDYVYFANQLGAMAATKSGAITAMPHLKDIQQLIKA</sequence>
<dbReference type="Proteomes" id="UP000288623">
    <property type="component" value="Unassembled WGS sequence"/>
</dbReference>
<protein>
    <submittedName>
        <fullName evidence="7">Fructokinase</fullName>
    </submittedName>
</protein>
<evidence type="ECO:0000256" key="4">
    <source>
        <dbReference type="ARBA" id="ARBA00022777"/>
    </source>
</evidence>
<dbReference type="InterPro" id="IPR029056">
    <property type="entry name" value="Ribokinase-like"/>
</dbReference>
<dbReference type="GO" id="GO:0016301">
    <property type="term" value="F:kinase activity"/>
    <property type="evidence" value="ECO:0007669"/>
    <property type="project" value="UniProtKB-KW"/>
</dbReference>
<dbReference type="SUPFAM" id="SSF53613">
    <property type="entry name" value="Ribokinase-like"/>
    <property type="match status" value="1"/>
</dbReference>
<dbReference type="InterPro" id="IPR002173">
    <property type="entry name" value="Carboh/pur_kinase_PfkB_CS"/>
</dbReference>
<evidence type="ECO:0000256" key="1">
    <source>
        <dbReference type="ARBA" id="ARBA00010688"/>
    </source>
</evidence>
<keyword evidence="5" id="KW-0067">ATP-binding</keyword>
<name>A0A433RX64_9BACL</name>
<keyword evidence="3" id="KW-0547">Nucleotide-binding</keyword>
<evidence type="ECO:0000256" key="3">
    <source>
        <dbReference type="ARBA" id="ARBA00022741"/>
    </source>
</evidence>
<dbReference type="Gene3D" id="3.40.1190.20">
    <property type="match status" value="1"/>
</dbReference>
<dbReference type="EMBL" id="JTFC01000010">
    <property type="protein sequence ID" value="RUS57871.1"/>
    <property type="molecule type" value="Genomic_DNA"/>
</dbReference>
<gene>
    <name evidence="7" type="ORF">QI30_03560</name>
</gene>
<dbReference type="PANTHER" id="PTHR43085">
    <property type="entry name" value="HEXOKINASE FAMILY MEMBER"/>
    <property type="match status" value="1"/>
</dbReference>
<comment type="caution">
    <text evidence="7">The sequence shown here is derived from an EMBL/GenBank/DDBJ whole genome shotgun (WGS) entry which is preliminary data.</text>
</comment>
<dbReference type="PANTHER" id="PTHR43085:SF1">
    <property type="entry name" value="PSEUDOURIDINE KINASE-RELATED"/>
    <property type="match status" value="1"/>
</dbReference>
<dbReference type="OrthoDB" id="9813569at2"/>
<evidence type="ECO:0000256" key="5">
    <source>
        <dbReference type="ARBA" id="ARBA00022840"/>
    </source>
</evidence>
<feature type="domain" description="Carbohydrate kinase PfkB" evidence="6">
    <location>
        <begin position="7"/>
        <end position="306"/>
    </location>
</feature>
<dbReference type="AlphaFoldDB" id="A0A433RX64"/>
<evidence type="ECO:0000256" key="2">
    <source>
        <dbReference type="ARBA" id="ARBA00022679"/>
    </source>
</evidence>
<evidence type="ECO:0000259" key="6">
    <source>
        <dbReference type="Pfam" id="PF00294"/>
    </source>
</evidence>
<organism evidence="7 8">
    <name type="scientific">Candidatus Kurthia intestinigallinarum</name>
    <dbReference type="NCBI Taxonomy" id="1562256"/>
    <lineage>
        <taxon>Bacteria</taxon>
        <taxon>Bacillati</taxon>
        <taxon>Bacillota</taxon>
        <taxon>Bacilli</taxon>
        <taxon>Bacillales</taxon>
        <taxon>Caryophanaceae</taxon>
        <taxon>Kurthia</taxon>
    </lineage>
</organism>
<proteinExistence type="inferred from homology"/>
<evidence type="ECO:0000313" key="7">
    <source>
        <dbReference type="EMBL" id="RUS57871.1"/>
    </source>
</evidence>
<dbReference type="RefSeq" id="WP_126989584.1">
    <property type="nucleotide sequence ID" value="NZ_JTFC01000010.1"/>
</dbReference>
<keyword evidence="2" id="KW-0808">Transferase</keyword>
<dbReference type="PROSITE" id="PS00584">
    <property type="entry name" value="PFKB_KINASES_2"/>
    <property type="match status" value="1"/>
</dbReference>
<dbReference type="InterPro" id="IPR050306">
    <property type="entry name" value="PfkB_Carbo_kinase"/>
</dbReference>
<comment type="similarity">
    <text evidence="1">Belongs to the carbohydrate kinase PfkB family.</text>
</comment>
<evidence type="ECO:0000313" key="8">
    <source>
        <dbReference type="Proteomes" id="UP000288623"/>
    </source>
</evidence>
<dbReference type="CDD" id="cd01167">
    <property type="entry name" value="bac_FRK"/>
    <property type="match status" value="1"/>
</dbReference>
<dbReference type="GO" id="GO:0005524">
    <property type="term" value="F:ATP binding"/>
    <property type="evidence" value="ECO:0007669"/>
    <property type="project" value="UniProtKB-KW"/>
</dbReference>